<dbReference type="CDD" id="cd00293">
    <property type="entry name" value="USP-like"/>
    <property type="match status" value="1"/>
</dbReference>
<protein>
    <recommendedName>
        <fullName evidence="1">UspA domain-containing protein</fullName>
    </recommendedName>
</protein>
<evidence type="ECO:0000313" key="3">
    <source>
        <dbReference type="Proteomes" id="UP000502345"/>
    </source>
</evidence>
<evidence type="ECO:0000259" key="1">
    <source>
        <dbReference type="Pfam" id="PF00582"/>
    </source>
</evidence>
<reference evidence="2 3" key="1">
    <citation type="submission" date="2020-03" db="EMBL/GenBank/DDBJ databases">
        <title>Screen low temperature-resistant strains for efficient degradation of petroleum hydrocarbons under the low temperature.</title>
        <authorList>
            <person name="Wang Y."/>
            <person name="Chen J."/>
        </authorList>
    </citation>
    <scope>NUCLEOTIDE SEQUENCE [LARGE SCALE GENOMIC DNA]</scope>
    <source>
        <strain evidence="2 3">KB1</strain>
    </source>
</reference>
<feature type="domain" description="UspA" evidence="1">
    <location>
        <begin position="14"/>
        <end position="149"/>
    </location>
</feature>
<gene>
    <name evidence="2" type="ORF">G9444_3359</name>
</gene>
<proteinExistence type="predicted"/>
<dbReference type="InterPro" id="IPR006016">
    <property type="entry name" value="UspA"/>
</dbReference>
<organism evidence="2 3">
    <name type="scientific">Rhodococcus erythropolis</name>
    <name type="common">Arthrobacter picolinophilus</name>
    <dbReference type="NCBI Taxonomy" id="1833"/>
    <lineage>
        <taxon>Bacteria</taxon>
        <taxon>Bacillati</taxon>
        <taxon>Actinomycetota</taxon>
        <taxon>Actinomycetes</taxon>
        <taxon>Mycobacteriales</taxon>
        <taxon>Nocardiaceae</taxon>
        <taxon>Rhodococcus</taxon>
        <taxon>Rhodococcus erythropolis group</taxon>
    </lineage>
</organism>
<dbReference type="AlphaFoldDB" id="A0A6G9CU98"/>
<evidence type="ECO:0000313" key="2">
    <source>
        <dbReference type="EMBL" id="QIP40603.1"/>
    </source>
</evidence>
<dbReference type="InterPro" id="IPR014729">
    <property type="entry name" value="Rossmann-like_a/b/a_fold"/>
</dbReference>
<name>A0A6G9CU98_RHOER</name>
<accession>A0A6G9CU98</accession>
<dbReference type="EMBL" id="CP050124">
    <property type="protein sequence ID" value="QIP40603.1"/>
    <property type="molecule type" value="Genomic_DNA"/>
</dbReference>
<dbReference type="SUPFAM" id="SSF52402">
    <property type="entry name" value="Adenine nucleotide alpha hydrolases-like"/>
    <property type="match status" value="1"/>
</dbReference>
<dbReference type="Proteomes" id="UP000502345">
    <property type="component" value="Chromosome"/>
</dbReference>
<dbReference type="Pfam" id="PF00582">
    <property type="entry name" value="Usp"/>
    <property type="match status" value="1"/>
</dbReference>
<dbReference type="Gene3D" id="3.40.50.620">
    <property type="entry name" value="HUPs"/>
    <property type="match status" value="1"/>
</dbReference>
<sequence>MECVPAHRLGGTMTIAVVHKDSPEGRAAIVAAARESVGRSEELLVLHVLDDVNIGGTANLGDTEDDRAALRGEIQSALDAGGFSETKWDLRTTEHDGDPVTALVDLVHDAGVDLLIVGTRRMSPIGKFLLERPLQRLLLEVEAPILVVKEPLPAE</sequence>